<accession>A0ABD1DM05</accession>
<evidence type="ECO:0000313" key="1">
    <source>
        <dbReference type="EMBL" id="KAL1400577.1"/>
    </source>
</evidence>
<gene>
    <name evidence="1" type="ORF">pipiens_007315</name>
</gene>
<sequence length="75" mass="8926">MKTVLGQQIVIKSMIVAWVRIFRNNQKSHCRPVKSLRFCTVWRLARSVITEQVPKVEKKTGRVKRHIQYNRNGMF</sequence>
<reference evidence="1 2" key="1">
    <citation type="submission" date="2024-05" db="EMBL/GenBank/DDBJ databases">
        <title>Culex pipiens pipiens assembly and annotation.</title>
        <authorList>
            <person name="Alout H."/>
            <person name="Durand T."/>
        </authorList>
    </citation>
    <scope>NUCLEOTIDE SEQUENCE [LARGE SCALE GENOMIC DNA]</scope>
    <source>
        <strain evidence="1">HA-2024</strain>
        <tissue evidence="1">Whole body</tissue>
    </source>
</reference>
<dbReference type="Proteomes" id="UP001562425">
    <property type="component" value="Unassembled WGS sequence"/>
</dbReference>
<protein>
    <recommendedName>
        <fullName evidence="3">Secreted protein</fullName>
    </recommendedName>
</protein>
<evidence type="ECO:0008006" key="3">
    <source>
        <dbReference type="Google" id="ProtNLM"/>
    </source>
</evidence>
<evidence type="ECO:0000313" key="2">
    <source>
        <dbReference type="Proteomes" id="UP001562425"/>
    </source>
</evidence>
<keyword evidence="2" id="KW-1185">Reference proteome</keyword>
<proteinExistence type="predicted"/>
<dbReference type="AlphaFoldDB" id="A0ABD1DM05"/>
<comment type="caution">
    <text evidence="1">The sequence shown here is derived from an EMBL/GenBank/DDBJ whole genome shotgun (WGS) entry which is preliminary data.</text>
</comment>
<organism evidence="1 2">
    <name type="scientific">Culex pipiens pipiens</name>
    <name type="common">Northern house mosquito</name>
    <dbReference type="NCBI Taxonomy" id="38569"/>
    <lineage>
        <taxon>Eukaryota</taxon>
        <taxon>Metazoa</taxon>
        <taxon>Ecdysozoa</taxon>
        <taxon>Arthropoda</taxon>
        <taxon>Hexapoda</taxon>
        <taxon>Insecta</taxon>
        <taxon>Pterygota</taxon>
        <taxon>Neoptera</taxon>
        <taxon>Endopterygota</taxon>
        <taxon>Diptera</taxon>
        <taxon>Nematocera</taxon>
        <taxon>Culicoidea</taxon>
        <taxon>Culicidae</taxon>
        <taxon>Culicinae</taxon>
        <taxon>Culicini</taxon>
        <taxon>Culex</taxon>
        <taxon>Culex</taxon>
    </lineage>
</organism>
<dbReference type="EMBL" id="JBEHCU010005199">
    <property type="protein sequence ID" value="KAL1400577.1"/>
    <property type="molecule type" value="Genomic_DNA"/>
</dbReference>
<name>A0ABD1DM05_CULPP</name>